<name>A0A096CT39_9FIRM</name>
<protein>
    <submittedName>
        <fullName evidence="2">Uncharacterized protein</fullName>
    </submittedName>
</protein>
<evidence type="ECO:0000313" key="2">
    <source>
        <dbReference type="EMBL" id="KGG79699.1"/>
    </source>
</evidence>
<reference evidence="2 3" key="1">
    <citation type="submission" date="2013-12" db="EMBL/GenBank/DDBJ databases">
        <title>Draft genome sequence of Caloranaerobacter sp. H53214.</title>
        <authorList>
            <person name="Jiang L.J."/>
            <person name="Shao Z.Z."/>
            <person name="Long M.N."/>
        </authorList>
    </citation>
    <scope>NUCLEOTIDE SEQUENCE [LARGE SCALE GENOMIC DNA]</scope>
    <source>
        <strain evidence="2 3">H53214</strain>
    </source>
</reference>
<dbReference type="RefSeq" id="WP_035164568.1">
    <property type="nucleotide sequence ID" value="NZ_AZTB01000066.1"/>
</dbReference>
<dbReference type="AlphaFoldDB" id="A0A096CT39"/>
<organism evidence="2 3">
    <name type="scientific">Caloranaerobacter azorensis H53214</name>
    <dbReference type="NCBI Taxonomy" id="1156417"/>
    <lineage>
        <taxon>Bacteria</taxon>
        <taxon>Bacillati</taxon>
        <taxon>Bacillota</taxon>
        <taxon>Tissierellia</taxon>
        <taxon>Tissierellales</taxon>
        <taxon>Thermohalobacteraceae</taxon>
        <taxon>Caloranaerobacter</taxon>
    </lineage>
</organism>
<evidence type="ECO:0000313" key="3">
    <source>
        <dbReference type="Proteomes" id="UP000029622"/>
    </source>
</evidence>
<dbReference type="Proteomes" id="UP000029622">
    <property type="component" value="Unassembled WGS sequence"/>
</dbReference>
<feature type="region of interest" description="Disordered" evidence="1">
    <location>
        <begin position="84"/>
        <end position="103"/>
    </location>
</feature>
<dbReference type="EMBL" id="AZTB01000066">
    <property type="protein sequence ID" value="KGG79699.1"/>
    <property type="molecule type" value="Genomic_DNA"/>
</dbReference>
<sequence>MNRIKIIIIICIILITSVCIQNKENIISHQIKNLFNKEKNNKLSVQKLTKDENKSKINYQLTSEDREKLEQLLEQLEKEIREKQNQEKYEYHKANMPEKENSN</sequence>
<evidence type="ECO:0000256" key="1">
    <source>
        <dbReference type="SAM" id="MobiDB-lite"/>
    </source>
</evidence>
<proteinExistence type="predicted"/>
<accession>A0A096CT39</accession>
<gene>
    <name evidence="2" type="ORF">Y919_10535</name>
</gene>
<comment type="caution">
    <text evidence="2">The sequence shown here is derived from an EMBL/GenBank/DDBJ whole genome shotgun (WGS) entry which is preliminary data.</text>
</comment>